<accession>A0A2K9HQ72</accession>
<keyword evidence="2" id="KW-0808">Transferase</keyword>
<protein>
    <recommendedName>
        <fullName evidence="5">Acetyltransferase</fullName>
    </recommendedName>
</protein>
<gene>
    <name evidence="3" type="ORF">LA20249_02760</name>
</gene>
<organism evidence="3 4">
    <name type="scientific">Companilactobacillus alimentarius DSM 20249</name>
    <dbReference type="NCBI Taxonomy" id="1423720"/>
    <lineage>
        <taxon>Bacteria</taxon>
        <taxon>Bacillati</taxon>
        <taxon>Bacillota</taxon>
        <taxon>Bacilli</taxon>
        <taxon>Lactobacillales</taxon>
        <taxon>Lactobacillaceae</taxon>
        <taxon>Companilactobacillus</taxon>
    </lineage>
</organism>
<keyword evidence="4" id="KW-1185">Reference proteome</keyword>
<dbReference type="OrthoDB" id="9812571at2"/>
<dbReference type="STRING" id="1423720.FC67_GL001830"/>
<dbReference type="PANTHER" id="PTHR23416:SF23">
    <property type="entry name" value="ACETYLTRANSFERASE C18B11.09C-RELATED"/>
    <property type="match status" value="1"/>
</dbReference>
<evidence type="ECO:0000256" key="1">
    <source>
        <dbReference type="ARBA" id="ARBA00007274"/>
    </source>
</evidence>
<dbReference type="GO" id="GO:0008374">
    <property type="term" value="F:O-acyltransferase activity"/>
    <property type="evidence" value="ECO:0007669"/>
    <property type="project" value="TreeGrafter"/>
</dbReference>
<evidence type="ECO:0000313" key="4">
    <source>
        <dbReference type="Proteomes" id="UP000234653"/>
    </source>
</evidence>
<evidence type="ECO:0000256" key="2">
    <source>
        <dbReference type="ARBA" id="ARBA00022679"/>
    </source>
</evidence>
<dbReference type="Pfam" id="PF00132">
    <property type="entry name" value="Hexapep"/>
    <property type="match status" value="1"/>
</dbReference>
<dbReference type="Proteomes" id="UP000234653">
    <property type="component" value="Chromosome"/>
</dbReference>
<evidence type="ECO:0000313" key="3">
    <source>
        <dbReference type="EMBL" id="AUI72763.1"/>
    </source>
</evidence>
<proteinExistence type="inferred from homology"/>
<comment type="similarity">
    <text evidence="1">Belongs to the transferase hexapeptide repeat family.</text>
</comment>
<dbReference type="InterPro" id="IPR051159">
    <property type="entry name" value="Hexapeptide_acetyltransf"/>
</dbReference>
<dbReference type="EMBL" id="CP018867">
    <property type="protein sequence ID" value="AUI72763.1"/>
    <property type="molecule type" value="Genomic_DNA"/>
</dbReference>
<evidence type="ECO:0008006" key="5">
    <source>
        <dbReference type="Google" id="ProtNLM"/>
    </source>
</evidence>
<dbReference type="PANTHER" id="PTHR23416">
    <property type="entry name" value="SIALIC ACID SYNTHASE-RELATED"/>
    <property type="match status" value="1"/>
</dbReference>
<dbReference type="InterPro" id="IPR001451">
    <property type="entry name" value="Hexapep"/>
</dbReference>
<dbReference type="SUPFAM" id="SSF51161">
    <property type="entry name" value="Trimeric LpxA-like enzymes"/>
    <property type="match status" value="1"/>
</dbReference>
<sequence>MNSKLYQDGVQESKRSKSLCFKLNQTDPSDIKTRAYLEELFEDRLPDDSNIWTPTQIDRAKPIKIGHNVFINHSLITVALGGIVIDDNVQIAPEVTLLTANHDIEHMNILKTAPIHIKEGAWIGAKAILLPGFTIGEHAIVGAGAIVTKDVEPYNVVGGNPAKVIKKLNK</sequence>
<name>A0A2K9HQ72_9LACO</name>
<dbReference type="KEGG" id="lali:LA20249_02760"/>
<reference evidence="3 4" key="1">
    <citation type="submission" date="2016-12" db="EMBL/GenBank/DDBJ databases">
        <title>The whole genome sequencing and assembly of Lactobacillus alimentarius DSM 20249T strain.</title>
        <authorList>
            <person name="Lee Y.-J."/>
            <person name="Yi H."/>
            <person name="Bahn Y.-S."/>
            <person name="Kim J.F."/>
            <person name="Lee D.-W."/>
        </authorList>
    </citation>
    <scope>NUCLEOTIDE SEQUENCE [LARGE SCALE GENOMIC DNA]</scope>
    <source>
        <strain evidence="3 4">DSM 20249</strain>
    </source>
</reference>
<dbReference type="AlphaFoldDB" id="A0A2K9HQ72"/>
<dbReference type="InterPro" id="IPR011004">
    <property type="entry name" value="Trimer_LpxA-like_sf"/>
</dbReference>
<dbReference type="Gene3D" id="2.160.10.10">
    <property type="entry name" value="Hexapeptide repeat proteins"/>
    <property type="match status" value="1"/>
</dbReference>